<dbReference type="STRING" id="498211.CJA_2714"/>
<accession>B3PBE7</accession>
<dbReference type="eggNOG" id="ENOG502Z8I3">
    <property type="taxonomic scope" value="Bacteria"/>
</dbReference>
<evidence type="ECO:0000313" key="1">
    <source>
        <dbReference type="EMBL" id="ACE83722.1"/>
    </source>
</evidence>
<dbReference type="Proteomes" id="UP000001036">
    <property type="component" value="Chromosome"/>
</dbReference>
<gene>
    <name evidence="1" type="ordered locus">CJA_2714</name>
</gene>
<evidence type="ECO:0000313" key="2">
    <source>
        <dbReference type="Proteomes" id="UP000001036"/>
    </source>
</evidence>
<dbReference type="KEGG" id="cja:CJA_2714"/>
<name>B3PBE7_CELJU</name>
<proteinExistence type="predicted"/>
<organism evidence="1 2">
    <name type="scientific">Cellvibrio japonicus (strain Ueda107)</name>
    <name type="common">Pseudomonas fluorescens subsp. cellulosa</name>
    <dbReference type="NCBI Taxonomy" id="498211"/>
    <lineage>
        <taxon>Bacteria</taxon>
        <taxon>Pseudomonadati</taxon>
        <taxon>Pseudomonadota</taxon>
        <taxon>Gammaproteobacteria</taxon>
        <taxon>Cellvibrionales</taxon>
        <taxon>Cellvibrionaceae</taxon>
        <taxon>Cellvibrio</taxon>
    </lineage>
</organism>
<dbReference type="OrthoDB" id="9180266at2"/>
<protein>
    <submittedName>
        <fullName evidence="1">Uncharacterized protein</fullName>
    </submittedName>
</protein>
<keyword evidence="2" id="KW-1185">Reference proteome</keyword>
<sequence length="323" mass="36868">MGTSTTRLHTAAMNAPSSSKSRQEYAHFCDLFYQRLDALTLIKQLIHMVKTVQRHRGMSMGMLGGNLSFRDDLAKLQTQQERRLRLLQAFAARAGNLLSEKDQENLNSAWATICHDWQQDSVIDNYELHCHLIEQLLSMVATLGKQLEQPTSITLTELNNPNVTHNDDPPFPNRYKHLEVLHFSTRLMPAVAEQLGRIRALATYAAAVGVCDKDYAGKLRYVIQCTRVNNEKLRHQTKRLEGLLDAELGLLGQLKSYEIKLEFLLSMIESDVLAAHSIHADSNRFYNLATDIIDVYLQVVEDGVELLAQWHEQDIDHWVEAYQ</sequence>
<dbReference type="AlphaFoldDB" id="B3PBE7"/>
<reference evidence="1 2" key="1">
    <citation type="journal article" date="2008" name="J. Bacteriol.">
        <title>Insights into plant cell wall degradation from the genome sequence of the soil bacterium Cellvibrio japonicus.</title>
        <authorList>
            <person name="Deboy R.T."/>
            <person name="Mongodin E.F."/>
            <person name="Fouts D.E."/>
            <person name="Tailford L.E."/>
            <person name="Khouri H."/>
            <person name="Emerson J.B."/>
            <person name="Mohamoud Y."/>
            <person name="Watkins K."/>
            <person name="Henrissat B."/>
            <person name="Gilbert H.J."/>
            <person name="Nelson K.E."/>
        </authorList>
    </citation>
    <scope>NUCLEOTIDE SEQUENCE [LARGE SCALE GENOMIC DNA]</scope>
    <source>
        <strain evidence="1 2">Ueda107</strain>
    </source>
</reference>
<dbReference type="HOGENOM" id="CLU_854973_0_0_6"/>
<dbReference type="EMBL" id="CP000934">
    <property type="protein sequence ID" value="ACE83722.1"/>
    <property type="molecule type" value="Genomic_DNA"/>
</dbReference>